<sequence length="137" mass="15245">MVKATVTAILSPSEAERSTVLLTQRTVDPFKNRWCFPGGHIDTGETAEAAVIRETAEETGLSLRSPVFLGYCDEIFPECGFHAVVLMFYGTASGTLQPQPGEVSNIGWFSIGHARKLTLAFNHKEVLWRYEKHLETM</sequence>
<keyword evidence="5" id="KW-1185">Reference proteome</keyword>
<dbReference type="InterPro" id="IPR020476">
    <property type="entry name" value="Nudix_hydrolase"/>
</dbReference>
<name>A0A317T9A0_9CHLB</name>
<dbReference type="SUPFAM" id="SSF55811">
    <property type="entry name" value="Nudix"/>
    <property type="match status" value="1"/>
</dbReference>
<dbReference type="PANTHER" id="PTHR43736:SF1">
    <property type="entry name" value="DIHYDRONEOPTERIN TRIPHOSPHATE DIPHOSPHATASE"/>
    <property type="match status" value="1"/>
</dbReference>
<evidence type="ECO:0000256" key="2">
    <source>
        <dbReference type="RuleBase" id="RU003476"/>
    </source>
</evidence>
<dbReference type="InterPro" id="IPR000086">
    <property type="entry name" value="NUDIX_hydrolase_dom"/>
</dbReference>
<dbReference type="PROSITE" id="PS51462">
    <property type="entry name" value="NUDIX"/>
    <property type="match status" value="1"/>
</dbReference>
<dbReference type="InterPro" id="IPR015797">
    <property type="entry name" value="NUDIX_hydrolase-like_dom_sf"/>
</dbReference>
<dbReference type="Proteomes" id="UP000246278">
    <property type="component" value="Unassembled WGS sequence"/>
</dbReference>
<dbReference type="Pfam" id="PF00293">
    <property type="entry name" value="NUDIX"/>
    <property type="match status" value="1"/>
</dbReference>
<dbReference type="AlphaFoldDB" id="A0A317T9A0"/>
<protein>
    <submittedName>
        <fullName evidence="4">DNA mismatch repair protein MutT</fullName>
    </submittedName>
</protein>
<dbReference type="RefSeq" id="WP_110022162.1">
    <property type="nucleotide sequence ID" value="NZ_PDNZ01000001.1"/>
</dbReference>
<dbReference type="EMBL" id="PDNZ01000001">
    <property type="protein sequence ID" value="PWW83282.1"/>
    <property type="molecule type" value="Genomic_DNA"/>
</dbReference>
<dbReference type="PRINTS" id="PR00502">
    <property type="entry name" value="NUDIXFAMILY"/>
</dbReference>
<dbReference type="Gene3D" id="3.90.79.10">
    <property type="entry name" value="Nucleoside Triphosphate Pyrophosphohydrolase"/>
    <property type="match status" value="1"/>
</dbReference>
<evidence type="ECO:0000313" key="4">
    <source>
        <dbReference type="EMBL" id="PWW83282.1"/>
    </source>
</evidence>
<evidence type="ECO:0000256" key="1">
    <source>
        <dbReference type="ARBA" id="ARBA00022801"/>
    </source>
</evidence>
<dbReference type="GO" id="GO:0016787">
    <property type="term" value="F:hydrolase activity"/>
    <property type="evidence" value="ECO:0007669"/>
    <property type="project" value="UniProtKB-KW"/>
</dbReference>
<dbReference type="CDD" id="cd02883">
    <property type="entry name" value="NUDIX_Hydrolase"/>
    <property type="match status" value="1"/>
</dbReference>
<evidence type="ECO:0000313" key="5">
    <source>
        <dbReference type="Proteomes" id="UP000246278"/>
    </source>
</evidence>
<gene>
    <name evidence="4" type="ORF">CR164_01630</name>
</gene>
<dbReference type="InterPro" id="IPR020084">
    <property type="entry name" value="NUDIX_hydrolase_CS"/>
</dbReference>
<proteinExistence type="inferred from homology"/>
<organism evidence="4 5">
    <name type="scientific">Prosthecochloris marina</name>
    <dbReference type="NCBI Taxonomy" id="2017681"/>
    <lineage>
        <taxon>Bacteria</taxon>
        <taxon>Pseudomonadati</taxon>
        <taxon>Chlorobiota</taxon>
        <taxon>Chlorobiia</taxon>
        <taxon>Chlorobiales</taxon>
        <taxon>Chlorobiaceae</taxon>
        <taxon>Prosthecochloris</taxon>
    </lineage>
</organism>
<dbReference type="OrthoDB" id="9786141at2"/>
<keyword evidence="1 2" id="KW-0378">Hydrolase</keyword>
<accession>A0A317T9A0</accession>
<comment type="caution">
    <text evidence="4">The sequence shown here is derived from an EMBL/GenBank/DDBJ whole genome shotgun (WGS) entry which is preliminary data.</text>
</comment>
<dbReference type="PANTHER" id="PTHR43736">
    <property type="entry name" value="ADP-RIBOSE PYROPHOSPHATASE"/>
    <property type="match status" value="1"/>
</dbReference>
<feature type="domain" description="Nudix hydrolase" evidence="3">
    <location>
        <begin position="1"/>
        <end position="131"/>
    </location>
</feature>
<evidence type="ECO:0000259" key="3">
    <source>
        <dbReference type="PROSITE" id="PS51462"/>
    </source>
</evidence>
<comment type="similarity">
    <text evidence="2">Belongs to the Nudix hydrolase family.</text>
</comment>
<dbReference type="PROSITE" id="PS00893">
    <property type="entry name" value="NUDIX_BOX"/>
    <property type="match status" value="1"/>
</dbReference>
<reference evidence="5" key="1">
    <citation type="submission" date="2017-10" db="EMBL/GenBank/DDBJ databases">
        <authorList>
            <person name="Gaisin V.A."/>
            <person name="Rysina M.S."/>
            <person name="Grouzdev D.S."/>
        </authorList>
    </citation>
    <scope>NUCLEOTIDE SEQUENCE [LARGE SCALE GENOMIC DNA]</scope>
    <source>
        <strain evidence="5">V1</strain>
    </source>
</reference>